<dbReference type="InterPro" id="IPR006805">
    <property type="entry name" value="Anth_synth_I_N"/>
</dbReference>
<dbReference type="OrthoDB" id="1865897at2759"/>
<evidence type="ECO:0000313" key="4">
    <source>
        <dbReference type="EMBL" id="GHP05830.1"/>
    </source>
</evidence>
<keyword evidence="5" id="KW-1185">Reference proteome</keyword>
<organism evidence="4 5">
    <name type="scientific">Pycnococcus provasolii</name>
    <dbReference type="NCBI Taxonomy" id="41880"/>
    <lineage>
        <taxon>Eukaryota</taxon>
        <taxon>Viridiplantae</taxon>
        <taxon>Chlorophyta</taxon>
        <taxon>Pseudoscourfieldiophyceae</taxon>
        <taxon>Pseudoscourfieldiales</taxon>
        <taxon>Pycnococcaceae</taxon>
        <taxon>Pycnococcus</taxon>
    </lineage>
</organism>
<reference evidence="4" key="1">
    <citation type="submission" date="2020-10" db="EMBL/GenBank/DDBJ databases">
        <title>Unveiling of a novel bifunctional photoreceptor, Dualchrome1, isolated from a cosmopolitan green alga.</title>
        <authorList>
            <person name="Suzuki S."/>
            <person name="Kawachi M."/>
        </authorList>
    </citation>
    <scope>NUCLEOTIDE SEQUENCE</scope>
    <source>
        <strain evidence="4">NIES 2893</strain>
    </source>
</reference>
<sequence length="686" mass="73906">MAMASLCPPKNTLPPQQQRVSAYVGGVLHPRGLRAHHHHRTRRGGFSFSLVAAASSSVSSTSPTSPAGNATSDQSAGRDDGDPPAESASKQEFIASVTSGKHNFVPLVERVFSDQLTPVLAYRTLVREDDRDAPSFLLESVVNGNQTGQFSFVGAQPSMEVFARGQRVVTLNHVDGTRTEEDDCEDPIGVAQAISRTWSPATCQAMPPCFTGGWVGYMGYDTVRYNFPGKIPFSSAPKDDRNLGDMHLALYQDVVVFDNSSKIAYSIHWEKVEAGTDPEVAYASARAALDRLVEQLEPHRSPVLTPGAIGELDLSLRGPSENSSNMTKEEFMEAIGEIKEHIAAGDVFQLVFSQRFERRTFADPFEIYRALRVVNPSPYMFYVQARGCILVASSPEILCKASPPAQPGTASASSASASAAHGNGASADASDAEVWRRGGVGRANALSSSTRDLPPRTVVNRPLAGTRKRGKTPEEDMALEIDLLADEKERAEHTMLVDLGRNDVGRVCAPGSVSVDALMEIERYSHVMHISSTVTGTLQEEKDCWDALRAALPVGTISGAPKVRAMQIIDELEPTRRGPYGGGVGTVSFQGGMDVALALRTMVIPTRDDDYLYDYKPRSEGDGDDGADALSARPPRREWCVHIQSGAGVVADSKPIAEYEETVNKAAALARAVDLAEVAFANAKKK</sequence>
<gene>
    <name evidence="4" type="ORF">PPROV_000457700</name>
</gene>
<dbReference type="InterPro" id="IPR019999">
    <property type="entry name" value="Anth_synth_I-like"/>
</dbReference>
<feature type="region of interest" description="Disordered" evidence="1">
    <location>
        <begin position="444"/>
        <end position="475"/>
    </location>
</feature>
<dbReference type="Gene3D" id="3.60.120.10">
    <property type="entry name" value="Anthranilate synthase"/>
    <property type="match status" value="1"/>
</dbReference>
<comment type="caution">
    <text evidence="4">The sequence shown here is derived from an EMBL/GenBank/DDBJ whole genome shotgun (WGS) entry which is preliminary data.</text>
</comment>
<evidence type="ECO:0000256" key="1">
    <source>
        <dbReference type="SAM" id="MobiDB-lite"/>
    </source>
</evidence>
<feature type="compositionally biased region" description="Low complexity" evidence="1">
    <location>
        <begin position="402"/>
        <end position="429"/>
    </location>
</feature>
<proteinExistence type="predicted"/>
<dbReference type="InterPro" id="IPR005801">
    <property type="entry name" value="ADC_synthase"/>
</dbReference>
<dbReference type="InterPro" id="IPR015890">
    <property type="entry name" value="Chorismate_C"/>
</dbReference>
<feature type="domain" description="Chorismate-utilising enzyme C-terminal" evidence="2">
    <location>
        <begin position="328"/>
        <end position="402"/>
    </location>
</feature>
<accession>A0A830HJ37</accession>
<dbReference type="GO" id="GO:0000162">
    <property type="term" value="P:L-tryptophan biosynthetic process"/>
    <property type="evidence" value="ECO:0007669"/>
    <property type="project" value="TreeGrafter"/>
</dbReference>
<evidence type="ECO:0000259" key="3">
    <source>
        <dbReference type="Pfam" id="PF04715"/>
    </source>
</evidence>
<feature type="domain" description="Anthranilate synthase component I N-terminal" evidence="3">
    <location>
        <begin position="114"/>
        <end position="262"/>
    </location>
</feature>
<dbReference type="PANTHER" id="PTHR11236:SF9">
    <property type="entry name" value="ANTHRANILATE SYNTHASE COMPONENT 1"/>
    <property type="match status" value="1"/>
</dbReference>
<feature type="region of interest" description="Disordered" evidence="1">
    <location>
        <begin position="57"/>
        <end position="89"/>
    </location>
</feature>
<name>A0A830HJ37_9CHLO</name>
<dbReference type="Proteomes" id="UP000660262">
    <property type="component" value="Unassembled WGS sequence"/>
</dbReference>
<feature type="compositionally biased region" description="Low complexity" evidence="1">
    <location>
        <begin position="57"/>
        <end position="67"/>
    </location>
</feature>
<dbReference type="PANTHER" id="PTHR11236">
    <property type="entry name" value="AMINOBENZOATE/ANTHRANILATE SYNTHASE"/>
    <property type="match status" value="1"/>
</dbReference>
<protein>
    <submittedName>
        <fullName evidence="4">ASTRA complex subunit</fullName>
    </submittedName>
</protein>
<dbReference type="SUPFAM" id="SSF56322">
    <property type="entry name" value="ADC synthase"/>
    <property type="match status" value="2"/>
</dbReference>
<evidence type="ECO:0000259" key="2">
    <source>
        <dbReference type="Pfam" id="PF00425"/>
    </source>
</evidence>
<evidence type="ECO:0000313" key="5">
    <source>
        <dbReference type="Proteomes" id="UP000660262"/>
    </source>
</evidence>
<feature type="domain" description="Chorismate-utilising enzyme C-terminal" evidence="2">
    <location>
        <begin position="457"/>
        <end position="606"/>
    </location>
</feature>
<dbReference type="Pfam" id="PF00425">
    <property type="entry name" value="Chorismate_bind"/>
    <property type="match status" value="2"/>
</dbReference>
<dbReference type="PRINTS" id="PR00095">
    <property type="entry name" value="ANTSNTHASEI"/>
</dbReference>
<dbReference type="EMBL" id="BNJQ01000011">
    <property type="protein sequence ID" value="GHP05830.1"/>
    <property type="molecule type" value="Genomic_DNA"/>
</dbReference>
<dbReference type="Pfam" id="PF04715">
    <property type="entry name" value="Anth_synt_I_N"/>
    <property type="match status" value="1"/>
</dbReference>
<dbReference type="AlphaFoldDB" id="A0A830HJ37"/>
<feature type="region of interest" description="Disordered" evidence="1">
    <location>
        <begin position="402"/>
        <end position="432"/>
    </location>
</feature>